<reference evidence="2" key="2">
    <citation type="submission" date="2020-11" db="EMBL/GenBank/DDBJ databases">
        <authorList>
            <person name="McCartney M.A."/>
            <person name="Auch B."/>
            <person name="Kono T."/>
            <person name="Mallez S."/>
            <person name="Becker A."/>
            <person name="Gohl D.M."/>
            <person name="Silverstein K.A.T."/>
            <person name="Koren S."/>
            <person name="Bechman K.B."/>
            <person name="Herman A."/>
            <person name="Abrahante J.E."/>
            <person name="Garbe J."/>
        </authorList>
    </citation>
    <scope>NUCLEOTIDE SEQUENCE</scope>
    <source>
        <strain evidence="2">Duluth1</strain>
        <tissue evidence="2">Whole animal</tissue>
    </source>
</reference>
<keyword evidence="3" id="KW-1185">Reference proteome</keyword>
<feature type="compositionally biased region" description="Polar residues" evidence="1">
    <location>
        <begin position="1"/>
        <end position="16"/>
    </location>
</feature>
<proteinExistence type="predicted"/>
<accession>A0A9D4DQM2</accession>
<protein>
    <submittedName>
        <fullName evidence="2">Uncharacterized protein</fullName>
    </submittedName>
</protein>
<gene>
    <name evidence="2" type="ORF">DPMN_186963</name>
</gene>
<feature type="region of interest" description="Disordered" evidence="1">
    <location>
        <begin position="1"/>
        <end position="38"/>
    </location>
</feature>
<evidence type="ECO:0000313" key="2">
    <source>
        <dbReference type="EMBL" id="KAH3752347.1"/>
    </source>
</evidence>
<dbReference type="Proteomes" id="UP000828390">
    <property type="component" value="Unassembled WGS sequence"/>
</dbReference>
<dbReference type="AlphaFoldDB" id="A0A9D4DQM2"/>
<sequence>MNFEASTPNTANTGANTKRAISVLSTPEQGGDLKKNRLASGSSADFNYTFESMDDAEKADFKLDDRAIQAMVKAVEDSIESSLSMKMKCMVESIVSGVVDGLSQRIECLEIDTQSLRH</sequence>
<dbReference type="EMBL" id="JAIWYP010000010">
    <property type="protein sequence ID" value="KAH3752347.1"/>
    <property type="molecule type" value="Genomic_DNA"/>
</dbReference>
<evidence type="ECO:0000313" key="3">
    <source>
        <dbReference type="Proteomes" id="UP000828390"/>
    </source>
</evidence>
<reference evidence="2" key="1">
    <citation type="journal article" date="2019" name="bioRxiv">
        <title>The Genome of the Zebra Mussel, Dreissena polymorpha: A Resource for Invasive Species Research.</title>
        <authorList>
            <person name="McCartney M.A."/>
            <person name="Auch B."/>
            <person name="Kono T."/>
            <person name="Mallez S."/>
            <person name="Zhang Y."/>
            <person name="Obille A."/>
            <person name="Becker A."/>
            <person name="Abrahante J.E."/>
            <person name="Garbe J."/>
            <person name="Badalamenti J.P."/>
            <person name="Herman A."/>
            <person name="Mangelson H."/>
            <person name="Liachko I."/>
            <person name="Sullivan S."/>
            <person name="Sone E.D."/>
            <person name="Koren S."/>
            <person name="Silverstein K.A.T."/>
            <person name="Beckman K.B."/>
            <person name="Gohl D.M."/>
        </authorList>
    </citation>
    <scope>NUCLEOTIDE SEQUENCE</scope>
    <source>
        <strain evidence="2">Duluth1</strain>
        <tissue evidence="2">Whole animal</tissue>
    </source>
</reference>
<organism evidence="2 3">
    <name type="scientific">Dreissena polymorpha</name>
    <name type="common">Zebra mussel</name>
    <name type="synonym">Mytilus polymorpha</name>
    <dbReference type="NCBI Taxonomy" id="45954"/>
    <lineage>
        <taxon>Eukaryota</taxon>
        <taxon>Metazoa</taxon>
        <taxon>Spiralia</taxon>
        <taxon>Lophotrochozoa</taxon>
        <taxon>Mollusca</taxon>
        <taxon>Bivalvia</taxon>
        <taxon>Autobranchia</taxon>
        <taxon>Heteroconchia</taxon>
        <taxon>Euheterodonta</taxon>
        <taxon>Imparidentia</taxon>
        <taxon>Neoheterodontei</taxon>
        <taxon>Myida</taxon>
        <taxon>Dreissenoidea</taxon>
        <taxon>Dreissenidae</taxon>
        <taxon>Dreissena</taxon>
    </lineage>
</organism>
<evidence type="ECO:0000256" key="1">
    <source>
        <dbReference type="SAM" id="MobiDB-lite"/>
    </source>
</evidence>
<name>A0A9D4DQM2_DREPO</name>
<comment type="caution">
    <text evidence="2">The sequence shown here is derived from an EMBL/GenBank/DDBJ whole genome shotgun (WGS) entry which is preliminary data.</text>
</comment>